<comment type="catalytic activity">
    <reaction evidence="20">
        <text>L-seryl-[protein] + ATP = O-phospho-L-seryl-[protein] + ADP + H(+)</text>
        <dbReference type="Rhea" id="RHEA:17989"/>
        <dbReference type="Rhea" id="RHEA-COMP:9863"/>
        <dbReference type="Rhea" id="RHEA-COMP:11604"/>
        <dbReference type="ChEBI" id="CHEBI:15378"/>
        <dbReference type="ChEBI" id="CHEBI:29999"/>
        <dbReference type="ChEBI" id="CHEBI:30616"/>
        <dbReference type="ChEBI" id="CHEBI:83421"/>
        <dbReference type="ChEBI" id="CHEBI:456216"/>
        <dbReference type="EC" id="2.7.11.1"/>
    </reaction>
</comment>
<name>A0AAV3RT57_LITER</name>
<evidence type="ECO:0000256" key="6">
    <source>
        <dbReference type="ARBA" id="ARBA00022553"/>
    </source>
</evidence>
<evidence type="ECO:0000256" key="19">
    <source>
        <dbReference type="ARBA" id="ARBA00047899"/>
    </source>
</evidence>
<proteinExistence type="inferred from homology"/>
<dbReference type="InterPro" id="IPR032675">
    <property type="entry name" value="LRR_dom_sf"/>
</dbReference>
<feature type="domain" description="Protein kinase" evidence="24">
    <location>
        <begin position="723"/>
        <end position="995"/>
    </location>
</feature>
<keyword evidence="5" id="KW-0723">Serine/threonine-protein kinase</keyword>
<dbReference type="EMBL" id="BAABME010012245">
    <property type="protein sequence ID" value="GAA0184888.1"/>
    <property type="molecule type" value="Genomic_DNA"/>
</dbReference>
<dbReference type="SUPFAM" id="SSF52047">
    <property type="entry name" value="RNI-like"/>
    <property type="match status" value="1"/>
</dbReference>
<dbReference type="GO" id="GO:0004674">
    <property type="term" value="F:protein serine/threonine kinase activity"/>
    <property type="evidence" value="ECO:0007669"/>
    <property type="project" value="UniProtKB-KW"/>
</dbReference>
<evidence type="ECO:0000256" key="9">
    <source>
        <dbReference type="ARBA" id="ARBA00022692"/>
    </source>
</evidence>
<evidence type="ECO:0000256" key="16">
    <source>
        <dbReference type="ARBA" id="ARBA00023136"/>
    </source>
</evidence>
<keyword evidence="4" id="KW-1003">Cell membrane</keyword>
<dbReference type="EC" id="2.7.11.1" evidence="3"/>
<dbReference type="PROSITE" id="PS00107">
    <property type="entry name" value="PROTEIN_KINASE_ATP"/>
    <property type="match status" value="1"/>
</dbReference>
<dbReference type="InterPro" id="IPR008271">
    <property type="entry name" value="Ser/Thr_kinase_AS"/>
</dbReference>
<dbReference type="InterPro" id="IPR003591">
    <property type="entry name" value="Leu-rich_rpt_typical-subtyp"/>
</dbReference>
<dbReference type="Gene3D" id="3.30.200.20">
    <property type="entry name" value="Phosphorylase Kinase, domain 1"/>
    <property type="match status" value="1"/>
</dbReference>
<dbReference type="SUPFAM" id="SSF56112">
    <property type="entry name" value="Protein kinase-like (PK-like)"/>
    <property type="match status" value="1"/>
</dbReference>
<keyword evidence="6" id="KW-0597">Phosphoprotein</keyword>
<keyword evidence="10 23" id="KW-0732">Signal</keyword>
<evidence type="ECO:0000256" key="10">
    <source>
        <dbReference type="ARBA" id="ARBA00022729"/>
    </source>
</evidence>
<dbReference type="Gene3D" id="1.10.510.10">
    <property type="entry name" value="Transferase(Phosphotransferase) domain 1"/>
    <property type="match status" value="1"/>
</dbReference>
<dbReference type="AlphaFoldDB" id="A0AAV3RT57"/>
<dbReference type="FunFam" id="3.80.10.10:FF:000288">
    <property type="entry name" value="LRR receptor-like serine/threonine-protein kinase EFR"/>
    <property type="match status" value="1"/>
</dbReference>
<feature type="transmembrane region" description="Helical" evidence="22">
    <location>
        <begin position="666"/>
        <end position="690"/>
    </location>
</feature>
<feature type="binding site" evidence="21">
    <location>
        <position position="751"/>
    </location>
    <ligand>
        <name>ATP</name>
        <dbReference type="ChEBI" id="CHEBI:30616"/>
    </ligand>
</feature>
<dbReference type="Gene3D" id="3.80.10.10">
    <property type="entry name" value="Ribonuclease Inhibitor"/>
    <property type="match status" value="4"/>
</dbReference>
<dbReference type="InterPro" id="IPR051809">
    <property type="entry name" value="Plant_receptor-like_S/T_kinase"/>
</dbReference>
<keyword evidence="8" id="KW-0808">Transferase</keyword>
<comment type="similarity">
    <text evidence="2">Belongs to the protein kinase superfamily. Ser/Thr protein kinase family.</text>
</comment>
<evidence type="ECO:0000256" key="14">
    <source>
        <dbReference type="ARBA" id="ARBA00022840"/>
    </source>
</evidence>
<evidence type="ECO:0000256" key="4">
    <source>
        <dbReference type="ARBA" id="ARBA00022475"/>
    </source>
</evidence>
<dbReference type="SMART" id="SM00369">
    <property type="entry name" value="LRR_TYP"/>
    <property type="match status" value="7"/>
</dbReference>
<comment type="caution">
    <text evidence="25">The sequence shown here is derived from an EMBL/GenBank/DDBJ whole genome shotgun (WGS) entry which is preliminary data.</text>
</comment>
<dbReference type="PROSITE" id="PS51450">
    <property type="entry name" value="LRR"/>
    <property type="match status" value="1"/>
</dbReference>
<dbReference type="GO" id="GO:0005524">
    <property type="term" value="F:ATP binding"/>
    <property type="evidence" value="ECO:0007669"/>
    <property type="project" value="UniProtKB-UniRule"/>
</dbReference>
<evidence type="ECO:0000256" key="17">
    <source>
        <dbReference type="ARBA" id="ARBA00023170"/>
    </source>
</evidence>
<dbReference type="PANTHER" id="PTHR27008">
    <property type="entry name" value="OS04G0122200 PROTEIN"/>
    <property type="match status" value="1"/>
</dbReference>
<evidence type="ECO:0000256" key="15">
    <source>
        <dbReference type="ARBA" id="ARBA00022989"/>
    </source>
</evidence>
<keyword evidence="17" id="KW-0675">Receptor</keyword>
<dbReference type="FunFam" id="3.30.200.20:FF:000661">
    <property type="entry name" value="Serine-threonine protein kinase plant-type"/>
    <property type="match status" value="1"/>
</dbReference>
<protein>
    <recommendedName>
        <fullName evidence="3">non-specific serine/threonine protein kinase</fullName>
        <ecNumber evidence="3">2.7.11.1</ecNumber>
    </recommendedName>
</protein>
<dbReference type="Proteomes" id="UP001454036">
    <property type="component" value="Unassembled WGS sequence"/>
</dbReference>
<dbReference type="PROSITE" id="PS00108">
    <property type="entry name" value="PROTEIN_KINASE_ST"/>
    <property type="match status" value="1"/>
</dbReference>
<keyword evidence="11" id="KW-0677">Repeat</keyword>
<evidence type="ECO:0000256" key="12">
    <source>
        <dbReference type="ARBA" id="ARBA00022741"/>
    </source>
</evidence>
<comment type="catalytic activity">
    <reaction evidence="19">
        <text>L-threonyl-[protein] + ATP = O-phospho-L-threonyl-[protein] + ADP + H(+)</text>
        <dbReference type="Rhea" id="RHEA:46608"/>
        <dbReference type="Rhea" id="RHEA-COMP:11060"/>
        <dbReference type="Rhea" id="RHEA-COMP:11605"/>
        <dbReference type="ChEBI" id="CHEBI:15378"/>
        <dbReference type="ChEBI" id="CHEBI:30013"/>
        <dbReference type="ChEBI" id="CHEBI:30616"/>
        <dbReference type="ChEBI" id="CHEBI:61977"/>
        <dbReference type="ChEBI" id="CHEBI:456216"/>
        <dbReference type="EC" id="2.7.11.1"/>
    </reaction>
</comment>
<keyword evidence="13" id="KW-0418">Kinase</keyword>
<evidence type="ECO:0000256" key="7">
    <source>
        <dbReference type="ARBA" id="ARBA00022614"/>
    </source>
</evidence>
<evidence type="ECO:0000256" key="21">
    <source>
        <dbReference type="PROSITE-ProRule" id="PRU10141"/>
    </source>
</evidence>
<feature type="chain" id="PRO_5043685632" description="non-specific serine/threonine protein kinase" evidence="23">
    <location>
        <begin position="21"/>
        <end position="1016"/>
    </location>
</feature>
<evidence type="ECO:0000256" key="2">
    <source>
        <dbReference type="ARBA" id="ARBA00008684"/>
    </source>
</evidence>
<reference evidence="25 26" key="1">
    <citation type="submission" date="2024-01" db="EMBL/GenBank/DDBJ databases">
        <title>The complete chloroplast genome sequence of Lithospermum erythrorhizon: insights into the phylogenetic relationship among Boraginaceae species and the maternal lineages of purple gromwells.</title>
        <authorList>
            <person name="Okada T."/>
            <person name="Watanabe K."/>
        </authorList>
    </citation>
    <scope>NUCLEOTIDE SEQUENCE [LARGE SCALE GENOMIC DNA]</scope>
</reference>
<dbReference type="FunFam" id="3.80.10.10:FF:000129">
    <property type="entry name" value="Leucine-rich repeat receptor-like kinase"/>
    <property type="match status" value="1"/>
</dbReference>
<evidence type="ECO:0000256" key="18">
    <source>
        <dbReference type="ARBA" id="ARBA00023180"/>
    </source>
</evidence>
<sequence length="1016" mass="112616">MATIFKILFLHCFLFHTAMSIPNITTDQSTLLQFKSKIIDPHYFLKNWLANKSVCEYTGVACSTVHNRVITLNISNMGLIGNVPPGLGNLSFLKSLTLRLNNFTGILPQDFVHLRRLRLLDVGFNQFIGNLPIWLFSMSKIEYLSLSYNNFTGSMSPLISNLTSLKAFTIGNNSLEGRIPQEFGNLENLILLDLQSNKFTGPMPNICNISTLESMAFADNQLNGVLPTDLCHCFPRLKNLYLGANQFVGEIPSSLHECSSLQYLSLEFNNFNGSIPRGIGNLTMLKGLRLQENNFSGHLPKEIGSLEQLKDLVLYKNSFSGVIPDSISNCSKLEQFQLADNLFTGSVGGHASNELSIITSLTHCRNLQHVLLYGNLLNGSVPKSIGNFSSKLETFHISNSYMSGIIPDEIGNLTSLVTLFFGKNMFSGHIPKTINNLKLLQLLSIRENQISGQIPDGLCEMQSLSYLLINSNRISGEIPACVGTMKSLRQLNLSDNLLGSSIPLSFWSLRDLLVLSISMNNFSGSLPLEVGKLDGLALMDLSSNRFSGNVPTTLGDLISLQGLLLGNNRFQGSIPESLGNMFGLEVLDLSNNDLNGEIPMSLQNLSYLKIFNVSFNKLVGEIPSEGPFLRFDANYFTSNEALCGNPRFNVAPCVSHSAKGSKRKKILFWILVPIGIVSTIVMLTMAVVLLKCKRPKQHPAEENIVLPLRRISYQELFQATSSFNSSNLLGMGSFGSVYKGVLNDGTTFAVKVFNLQVHGAFKSFEVECEALRNLRHRNLTKVITSCSNPDFKALVLEYMPNGSLEKWLHSDGYFIDMLQSLDIMVDVADALEYLHHGFPTPIVHCDLKPSNILLDENMSAHVSDFGLTKFMNEESFIHTRTLATWGYIAPEYGSQGLVSTAADVYSFGIMMMETFTRKEPSDEIFTENLNIKDWVHGCLLKNELAQVIVSDLLSSDEQAFKKEVQCMSSIMELALNCCVESPQDRMNMKDVHISLQKIKLQFQKSTGSGGMITGEA</sequence>
<dbReference type="PROSITE" id="PS50011">
    <property type="entry name" value="PROTEIN_KINASE_DOM"/>
    <property type="match status" value="1"/>
</dbReference>
<dbReference type="GO" id="GO:0051707">
    <property type="term" value="P:response to other organism"/>
    <property type="evidence" value="ECO:0007669"/>
    <property type="project" value="UniProtKB-ARBA"/>
</dbReference>
<dbReference type="Pfam" id="PF08263">
    <property type="entry name" value="LRRNT_2"/>
    <property type="match status" value="1"/>
</dbReference>
<evidence type="ECO:0000256" key="8">
    <source>
        <dbReference type="ARBA" id="ARBA00022679"/>
    </source>
</evidence>
<dbReference type="GO" id="GO:0005886">
    <property type="term" value="C:plasma membrane"/>
    <property type="evidence" value="ECO:0007669"/>
    <property type="project" value="UniProtKB-SubCell"/>
</dbReference>
<dbReference type="SMART" id="SM00220">
    <property type="entry name" value="S_TKc"/>
    <property type="match status" value="1"/>
</dbReference>
<evidence type="ECO:0000256" key="5">
    <source>
        <dbReference type="ARBA" id="ARBA00022527"/>
    </source>
</evidence>
<evidence type="ECO:0000256" key="23">
    <source>
        <dbReference type="SAM" id="SignalP"/>
    </source>
</evidence>
<keyword evidence="12 21" id="KW-0547">Nucleotide-binding</keyword>
<dbReference type="InterPro" id="IPR001611">
    <property type="entry name" value="Leu-rich_rpt"/>
</dbReference>
<gene>
    <name evidence="25" type="ORF">LIER_32176</name>
</gene>
<dbReference type="FunFam" id="3.80.10.10:FF:000095">
    <property type="entry name" value="LRR receptor-like serine/threonine-protein kinase GSO1"/>
    <property type="match status" value="1"/>
</dbReference>
<evidence type="ECO:0000256" key="13">
    <source>
        <dbReference type="ARBA" id="ARBA00022777"/>
    </source>
</evidence>
<feature type="signal peptide" evidence="23">
    <location>
        <begin position="1"/>
        <end position="20"/>
    </location>
</feature>
<keyword evidence="7" id="KW-0433">Leucine-rich repeat</keyword>
<dbReference type="InterPro" id="IPR017441">
    <property type="entry name" value="Protein_kinase_ATP_BS"/>
</dbReference>
<dbReference type="SUPFAM" id="SSF52058">
    <property type="entry name" value="L domain-like"/>
    <property type="match status" value="1"/>
</dbReference>
<keyword evidence="9 22" id="KW-0812">Transmembrane</keyword>
<evidence type="ECO:0000256" key="3">
    <source>
        <dbReference type="ARBA" id="ARBA00012513"/>
    </source>
</evidence>
<evidence type="ECO:0000259" key="24">
    <source>
        <dbReference type="PROSITE" id="PS50011"/>
    </source>
</evidence>
<keyword evidence="18" id="KW-0325">Glycoprotein</keyword>
<keyword evidence="15 22" id="KW-1133">Transmembrane helix</keyword>
<evidence type="ECO:0000256" key="20">
    <source>
        <dbReference type="ARBA" id="ARBA00048679"/>
    </source>
</evidence>
<evidence type="ECO:0000313" key="26">
    <source>
        <dbReference type="Proteomes" id="UP001454036"/>
    </source>
</evidence>
<dbReference type="InterPro" id="IPR011009">
    <property type="entry name" value="Kinase-like_dom_sf"/>
</dbReference>
<accession>A0AAV3RT57</accession>
<evidence type="ECO:0000256" key="1">
    <source>
        <dbReference type="ARBA" id="ARBA00004162"/>
    </source>
</evidence>
<keyword evidence="26" id="KW-1185">Reference proteome</keyword>
<organism evidence="25 26">
    <name type="scientific">Lithospermum erythrorhizon</name>
    <name type="common">Purple gromwell</name>
    <name type="synonym">Lithospermum officinale var. erythrorhizon</name>
    <dbReference type="NCBI Taxonomy" id="34254"/>
    <lineage>
        <taxon>Eukaryota</taxon>
        <taxon>Viridiplantae</taxon>
        <taxon>Streptophyta</taxon>
        <taxon>Embryophyta</taxon>
        <taxon>Tracheophyta</taxon>
        <taxon>Spermatophyta</taxon>
        <taxon>Magnoliopsida</taxon>
        <taxon>eudicotyledons</taxon>
        <taxon>Gunneridae</taxon>
        <taxon>Pentapetalae</taxon>
        <taxon>asterids</taxon>
        <taxon>lamiids</taxon>
        <taxon>Boraginales</taxon>
        <taxon>Boraginaceae</taxon>
        <taxon>Boraginoideae</taxon>
        <taxon>Lithospermeae</taxon>
        <taxon>Lithospermum</taxon>
    </lineage>
</organism>
<dbReference type="Pfam" id="PF00069">
    <property type="entry name" value="Pkinase"/>
    <property type="match status" value="1"/>
</dbReference>
<keyword evidence="14 21" id="KW-0067">ATP-binding</keyword>
<comment type="subcellular location">
    <subcellularLocation>
        <location evidence="1">Cell membrane</location>
        <topology evidence="1">Single-pass membrane protein</topology>
    </subcellularLocation>
</comment>
<dbReference type="FunFam" id="1.10.510.10:FF:000358">
    <property type="entry name" value="Putative leucine-rich repeat receptor-like serine/threonine-protein kinase"/>
    <property type="match status" value="1"/>
</dbReference>
<dbReference type="GO" id="GO:0006952">
    <property type="term" value="P:defense response"/>
    <property type="evidence" value="ECO:0007669"/>
    <property type="project" value="UniProtKB-ARBA"/>
</dbReference>
<dbReference type="InterPro" id="IPR000719">
    <property type="entry name" value="Prot_kinase_dom"/>
</dbReference>
<dbReference type="InterPro" id="IPR013210">
    <property type="entry name" value="LRR_N_plant-typ"/>
</dbReference>
<keyword evidence="16 22" id="KW-0472">Membrane</keyword>
<dbReference type="PANTHER" id="PTHR27008:SF602">
    <property type="entry name" value="LRR RECEPTOR-LIKE SERINE_THREONINE-PROTEIN KINASE EFR"/>
    <property type="match status" value="1"/>
</dbReference>
<evidence type="ECO:0000256" key="11">
    <source>
        <dbReference type="ARBA" id="ARBA00022737"/>
    </source>
</evidence>
<evidence type="ECO:0000256" key="22">
    <source>
        <dbReference type="SAM" id="Phobius"/>
    </source>
</evidence>
<dbReference type="Pfam" id="PF00560">
    <property type="entry name" value="LRR_1"/>
    <property type="match status" value="7"/>
</dbReference>
<evidence type="ECO:0000313" key="25">
    <source>
        <dbReference type="EMBL" id="GAA0184888.1"/>
    </source>
</evidence>